<evidence type="ECO:0000256" key="6">
    <source>
        <dbReference type="ARBA" id="ARBA00023136"/>
    </source>
</evidence>
<comment type="subcellular location">
    <subcellularLocation>
        <location evidence="1">Cell membrane</location>
        <topology evidence="1">Multi-pass membrane protein</topology>
    </subcellularLocation>
</comment>
<protein>
    <submittedName>
        <fullName evidence="9">MFS transporter</fullName>
    </submittedName>
</protein>
<feature type="transmembrane region" description="Helical" evidence="7">
    <location>
        <begin position="267"/>
        <end position="290"/>
    </location>
</feature>
<proteinExistence type="predicted"/>
<feature type="transmembrane region" description="Helical" evidence="7">
    <location>
        <begin position="223"/>
        <end position="246"/>
    </location>
</feature>
<organism evidence="9 10">
    <name type="scientific">Xylanibacillus composti</name>
    <dbReference type="NCBI Taxonomy" id="1572762"/>
    <lineage>
        <taxon>Bacteria</taxon>
        <taxon>Bacillati</taxon>
        <taxon>Bacillota</taxon>
        <taxon>Bacilli</taxon>
        <taxon>Bacillales</taxon>
        <taxon>Paenibacillaceae</taxon>
        <taxon>Xylanibacillus</taxon>
    </lineage>
</organism>
<evidence type="ECO:0000256" key="7">
    <source>
        <dbReference type="SAM" id="Phobius"/>
    </source>
</evidence>
<dbReference type="PRINTS" id="PR01036">
    <property type="entry name" value="TCRTETB"/>
</dbReference>
<dbReference type="Proteomes" id="UP000677918">
    <property type="component" value="Unassembled WGS sequence"/>
</dbReference>
<evidence type="ECO:0000313" key="9">
    <source>
        <dbReference type="EMBL" id="GIQ69150.1"/>
    </source>
</evidence>
<dbReference type="InterPro" id="IPR011701">
    <property type="entry name" value="MFS"/>
</dbReference>
<dbReference type="InterPro" id="IPR005829">
    <property type="entry name" value="Sugar_transporter_CS"/>
</dbReference>
<dbReference type="Pfam" id="PF07690">
    <property type="entry name" value="MFS_1"/>
    <property type="match status" value="1"/>
</dbReference>
<feature type="transmembrane region" description="Helical" evidence="7">
    <location>
        <begin position="12"/>
        <end position="34"/>
    </location>
</feature>
<evidence type="ECO:0000256" key="3">
    <source>
        <dbReference type="ARBA" id="ARBA00022475"/>
    </source>
</evidence>
<feature type="transmembrane region" description="Helical" evidence="7">
    <location>
        <begin position="77"/>
        <end position="103"/>
    </location>
</feature>
<feature type="transmembrane region" description="Helical" evidence="7">
    <location>
        <begin position="332"/>
        <end position="350"/>
    </location>
</feature>
<feature type="transmembrane region" description="Helical" evidence="7">
    <location>
        <begin position="165"/>
        <end position="186"/>
    </location>
</feature>
<evidence type="ECO:0000259" key="8">
    <source>
        <dbReference type="PROSITE" id="PS50850"/>
    </source>
</evidence>
<feature type="transmembrane region" description="Helical" evidence="7">
    <location>
        <begin position="46"/>
        <end position="65"/>
    </location>
</feature>
<dbReference type="Gene3D" id="1.20.1720.10">
    <property type="entry name" value="Multidrug resistance protein D"/>
    <property type="match status" value="1"/>
</dbReference>
<feature type="transmembrane region" description="Helical" evidence="7">
    <location>
        <begin position="109"/>
        <end position="128"/>
    </location>
</feature>
<keyword evidence="3" id="KW-1003">Cell membrane</keyword>
<dbReference type="GO" id="GO:0022857">
    <property type="term" value="F:transmembrane transporter activity"/>
    <property type="evidence" value="ECO:0007669"/>
    <property type="project" value="InterPro"/>
</dbReference>
<dbReference type="InterPro" id="IPR020846">
    <property type="entry name" value="MFS_dom"/>
</dbReference>
<dbReference type="RefSeq" id="WP_213411953.1">
    <property type="nucleotide sequence ID" value="NZ_BOVK01000024.1"/>
</dbReference>
<evidence type="ECO:0000256" key="4">
    <source>
        <dbReference type="ARBA" id="ARBA00022692"/>
    </source>
</evidence>
<dbReference type="AlphaFoldDB" id="A0A8J4M1S4"/>
<keyword evidence="5 7" id="KW-1133">Transmembrane helix</keyword>
<dbReference type="FunFam" id="1.20.1720.10:FF:000004">
    <property type="entry name" value="EmrB/QacA family drug resistance transporter"/>
    <property type="match status" value="1"/>
</dbReference>
<feature type="transmembrane region" description="Helical" evidence="7">
    <location>
        <begin position="486"/>
        <end position="507"/>
    </location>
</feature>
<dbReference type="PANTHER" id="PTHR23501">
    <property type="entry name" value="MAJOR FACILITATOR SUPERFAMILY"/>
    <property type="match status" value="1"/>
</dbReference>
<dbReference type="Gene3D" id="1.20.1250.20">
    <property type="entry name" value="MFS general substrate transporter like domains"/>
    <property type="match status" value="1"/>
</dbReference>
<evidence type="ECO:0000256" key="5">
    <source>
        <dbReference type="ARBA" id="ARBA00022989"/>
    </source>
</evidence>
<feature type="domain" description="Major facilitator superfamily (MFS) profile" evidence="8">
    <location>
        <begin position="12"/>
        <end position="512"/>
    </location>
</feature>
<accession>A0A8J4M1S4</accession>
<evidence type="ECO:0000256" key="2">
    <source>
        <dbReference type="ARBA" id="ARBA00022448"/>
    </source>
</evidence>
<keyword evidence="10" id="KW-1185">Reference proteome</keyword>
<feature type="transmembrane region" description="Helical" evidence="7">
    <location>
        <begin position="302"/>
        <end position="320"/>
    </location>
</feature>
<sequence>MESLSYKQKVTIMIALMASMFFAAINQTLVSTSMPRIVAMLGGMDYYSWVITIYLLTSTVATVLVGKLSDMYGRKPFLLIGIIVFMAGACLTGFSTSIFQMIAYRGIQGLGGGILMAATTMAVGDLFAPRERAKWTGLMMAIFGFSSVVGPTLGGFLIDYMPWQWLFWIFLPLGFVAFIMIGRMFPKKVQTSRESIDYAGAAALSVAIVALLLAVSWGGSKYAWASMEIIGLFAITIASAVVLVLIERKAANPILPLSLFKNGIVNVSNAIGFLMNAGMMGAMMYLPFFVQGVKGYSPTQSGLINMPMTITMIVLSTLVGRWMSKTGKYKRYAIIGFGFMILGMVMMGYMETITMAVASMCVFGVGLGLSMPVFTLVVQNAVPTAQLGVATATTTLFRNLGGTIGIALLGSVMNSTLSRNLEQAAAQADLSQLDTAAAEQLAPLMNPQILLDQPQLKTIQAAMPEQLQTLFGQMLGMLRAVLADTLSTIFFSVAVLMLIGLVLVFCLREVPLRSGEQEPEATTQPSLKPEPQL</sequence>
<keyword evidence="4 7" id="KW-0812">Transmembrane</keyword>
<dbReference type="EMBL" id="BOVK01000024">
    <property type="protein sequence ID" value="GIQ69150.1"/>
    <property type="molecule type" value="Genomic_DNA"/>
</dbReference>
<name>A0A8J4M1S4_9BACL</name>
<keyword evidence="6 7" id="KW-0472">Membrane</keyword>
<reference evidence="9" key="1">
    <citation type="submission" date="2021-04" db="EMBL/GenBank/DDBJ databases">
        <title>Draft genome sequence of Xylanibacillus composti strain K13.</title>
        <authorList>
            <person name="Uke A."/>
            <person name="Chhe C."/>
            <person name="Baramee S."/>
            <person name="Kosugi A."/>
        </authorList>
    </citation>
    <scope>NUCLEOTIDE SEQUENCE</scope>
    <source>
        <strain evidence="9">K13</strain>
    </source>
</reference>
<dbReference type="PANTHER" id="PTHR23501:SF197">
    <property type="entry name" value="COMD"/>
    <property type="match status" value="1"/>
</dbReference>
<dbReference type="GO" id="GO:0005886">
    <property type="term" value="C:plasma membrane"/>
    <property type="evidence" value="ECO:0007669"/>
    <property type="project" value="UniProtKB-SubCell"/>
</dbReference>
<feature type="transmembrane region" description="Helical" evidence="7">
    <location>
        <begin position="135"/>
        <end position="153"/>
    </location>
</feature>
<gene>
    <name evidence="9" type="ORF">XYCOK13_19740</name>
</gene>
<feature type="transmembrane region" description="Helical" evidence="7">
    <location>
        <begin position="198"/>
        <end position="217"/>
    </location>
</feature>
<feature type="transmembrane region" description="Helical" evidence="7">
    <location>
        <begin position="356"/>
        <end position="377"/>
    </location>
</feature>
<evidence type="ECO:0000256" key="1">
    <source>
        <dbReference type="ARBA" id="ARBA00004651"/>
    </source>
</evidence>
<evidence type="ECO:0000313" key="10">
    <source>
        <dbReference type="Proteomes" id="UP000677918"/>
    </source>
</evidence>
<dbReference type="PROSITE" id="PS00216">
    <property type="entry name" value="SUGAR_TRANSPORT_1"/>
    <property type="match status" value="1"/>
</dbReference>
<comment type="caution">
    <text evidence="9">The sequence shown here is derived from an EMBL/GenBank/DDBJ whole genome shotgun (WGS) entry which is preliminary data.</text>
</comment>
<dbReference type="PROSITE" id="PS50850">
    <property type="entry name" value="MFS"/>
    <property type="match status" value="1"/>
</dbReference>
<keyword evidence="2" id="KW-0813">Transport</keyword>
<dbReference type="SUPFAM" id="SSF103473">
    <property type="entry name" value="MFS general substrate transporter"/>
    <property type="match status" value="1"/>
</dbReference>
<dbReference type="InterPro" id="IPR036259">
    <property type="entry name" value="MFS_trans_sf"/>
</dbReference>
<feature type="transmembrane region" description="Helical" evidence="7">
    <location>
        <begin position="389"/>
        <end position="413"/>
    </location>
</feature>